<feature type="transmembrane region" description="Helical" evidence="13">
    <location>
        <begin position="60"/>
        <end position="83"/>
    </location>
</feature>
<keyword evidence="10" id="KW-0406">Ion transport</keyword>
<reference evidence="14" key="1">
    <citation type="submission" date="2022-01" db="EMBL/GenBank/DDBJ databases">
        <title>Collection of gut derived symbiotic bacterial strains cultured from healthy donors.</title>
        <authorList>
            <person name="Lin H."/>
            <person name="Kohout C."/>
            <person name="Waligurski E."/>
            <person name="Pamer E.G."/>
        </authorList>
    </citation>
    <scope>NUCLEOTIDE SEQUENCE</scope>
    <source>
        <strain evidence="14">DFI.6.55</strain>
    </source>
</reference>
<keyword evidence="8 13" id="KW-0812">Transmembrane</keyword>
<comment type="similarity">
    <text evidence="3">Belongs to the multi antimicrobial extrusion (MATE) (TC 2.A.66.1) family.</text>
</comment>
<dbReference type="Pfam" id="PF01554">
    <property type="entry name" value="MatE"/>
    <property type="match status" value="2"/>
</dbReference>
<evidence type="ECO:0000256" key="2">
    <source>
        <dbReference type="ARBA" id="ARBA00004651"/>
    </source>
</evidence>
<protein>
    <recommendedName>
        <fullName evidence="4">Probable multidrug resistance protein NorM</fullName>
    </recommendedName>
    <alternativeName>
        <fullName evidence="12">Multidrug-efflux transporter</fullName>
    </alternativeName>
</protein>
<dbReference type="GO" id="GO:0006811">
    <property type="term" value="P:monoatomic ion transport"/>
    <property type="evidence" value="ECO:0007669"/>
    <property type="project" value="UniProtKB-KW"/>
</dbReference>
<evidence type="ECO:0000256" key="9">
    <source>
        <dbReference type="ARBA" id="ARBA00022989"/>
    </source>
</evidence>
<feature type="transmembrane region" description="Helical" evidence="13">
    <location>
        <begin position="419"/>
        <end position="436"/>
    </location>
</feature>
<evidence type="ECO:0000256" key="13">
    <source>
        <dbReference type="SAM" id="Phobius"/>
    </source>
</evidence>
<evidence type="ECO:0000256" key="8">
    <source>
        <dbReference type="ARBA" id="ARBA00022692"/>
    </source>
</evidence>
<feature type="transmembrane region" description="Helical" evidence="13">
    <location>
        <begin position="163"/>
        <end position="188"/>
    </location>
</feature>
<dbReference type="AlphaFoldDB" id="A0AAW5BVL0"/>
<evidence type="ECO:0000256" key="5">
    <source>
        <dbReference type="ARBA" id="ARBA00022448"/>
    </source>
</evidence>
<dbReference type="InterPro" id="IPR002528">
    <property type="entry name" value="MATE_fam"/>
</dbReference>
<evidence type="ECO:0000313" key="14">
    <source>
        <dbReference type="EMBL" id="MCG4744271.1"/>
    </source>
</evidence>
<dbReference type="PANTHER" id="PTHR43298:SF2">
    <property type="entry name" value="FMN_FAD EXPORTER YEEO-RELATED"/>
    <property type="match status" value="1"/>
</dbReference>
<dbReference type="RefSeq" id="WP_117557564.1">
    <property type="nucleotide sequence ID" value="NZ_CAXTHN010000005.1"/>
</dbReference>
<dbReference type="NCBIfam" id="TIGR00797">
    <property type="entry name" value="matE"/>
    <property type="match status" value="1"/>
</dbReference>
<feature type="transmembrane region" description="Helical" evidence="13">
    <location>
        <begin position="271"/>
        <end position="290"/>
    </location>
</feature>
<dbReference type="GO" id="GO:0005886">
    <property type="term" value="C:plasma membrane"/>
    <property type="evidence" value="ECO:0007669"/>
    <property type="project" value="UniProtKB-SubCell"/>
</dbReference>
<feature type="transmembrane region" description="Helical" evidence="13">
    <location>
        <begin position="194"/>
        <end position="219"/>
    </location>
</feature>
<accession>A0AAW5BVL0</accession>
<comment type="caution">
    <text evidence="14">The sequence shown here is derived from an EMBL/GenBank/DDBJ whole genome shotgun (WGS) entry which is preliminary data.</text>
</comment>
<dbReference type="PANTHER" id="PTHR43298">
    <property type="entry name" value="MULTIDRUG RESISTANCE PROTEIN NORM-RELATED"/>
    <property type="match status" value="1"/>
</dbReference>
<keyword evidence="5" id="KW-0813">Transport</keyword>
<dbReference type="InterPro" id="IPR048279">
    <property type="entry name" value="MdtK-like"/>
</dbReference>
<dbReference type="GO" id="GO:0015297">
    <property type="term" value="F:antiporter activity"/>
    <property type="evidence" value="ECO:0007669"/>
    <property type="project" value="UniProtKB-KW"/>
</dbReference>
<keyword evidence="6" id="KW-0050">Antiport</keyword>
<keyword evidence="7" id="KW-1003">Cell membrane</keyword>
<organism evidence="14 15">
    <name type="scientific">Enterocloster aldenensis</name>
    <dbReference type="NCBI Taxonomy" id="358742"/>
    <lineage>
        <taxon>Bacteria</taxon>
        <taxon>Bacillati</taxon>
        <taxon>Bacillota</taxon>
        <taxon>Clostridia</taxon>
        <taxon>Lachnospirales</taxon>
        <taxon>Lachnospiraceae</taxon>
        <taxon>Enterocloster</taxon>
    </lineage>
</organism>
<evidence type="ECO:0000256" key="11">
    <source>
        <dbReference type="ARBA" id="ARBA00023136"/>
    </source>
</evidence>
<name>A0AAW5BVL0_9FIRM</name>
<feature type="transmembrane region" description="Helical" evidence="13">
    <location>
        <begin position="12"/>
        <end position="35"/>
    </location>
</feature>
<keyword evidence="11 13" id="KW-0472">Membrane</keyword>
<feature type="transmembrane region" description="Helical" evidence="13">
    <location>
        <begin position="130"/>
        <end position="151"/>
    </location>
</feature>
<feature type="transmembrane region" description="Helical" evidence="13">
    <location>
        <begin position="321"/>
        <end position="346"/>
    </location>
</feature>
<feature type="transmembrane region" description="Helical" evidence="13">
    <location>
        <begin position="358"/>
        <end position="382"/>
    </location>
</feature>
<dbReference type="EMBL" id="JAKNGE010000002">
    <property type="protein sequence ID" value="MCG4744271.1"/>
    <property type="molecule type" value="Genomic_DNA"/>
</dbReference>
<evidence type="ECO:0000313" key="15">
    <source>
        <dbReference type="Proteomes" id="UP001299608"/>
    </source>
</evidence>
<dbReference type="InterPro" id="IPR050222">
    <property type="entry name" value="MATE_MdtK"/>
</dbReference>
<evidence type="ECO:0000256" key="1">
    <source>
        <dbReference type="ARBA" id="ARBA00003408"/>
    </source>
</evidence>
<evidence type="ECO:0000256" key="12">
    <source>
        <dbReference type="ARBA" id="ARBA00031636"/>
    </source>
</evidence>
<dbReference type="GO" id="GO:0042910">
    <property type="term" value="F:xenobiotic transmembrane transporter activity"/>
    <property type="evidence" value="ECO:0007669"/>
    <property type="project" value="InterPro"/>
</dbReference>
<evidence type="ECO:0000256" key="10">
    <source>
        <dbReference type="ARBA" id="ARBA00023065"/>
    </source>
</evidence>
<dbReference type="PIRSF" id="PIRSF006603">
    <property type="entry name" value="DinF"/>
    <property type="match status" value="1"/>
</dbReference>
<proteinExistence type="inferred from homology"/>
<feature type="transmembrane region" description="Helical" evidence="13">
    <location>
        <begin position="95"/>
        <end position="118"/>
    </location>
</feature>
<evidence type="ECO:0000256" key="6">
    <source>
        <dbReference type="ARBA" id="ARBA00022449"/>
    </source>
</evidence>
<evidence type="ECO:0000256" key="3">
    <source>
        <dbReference type="ARBA" id="ARBA00010199"/>
    </source>
</evidence>
<feature type="transmembrane region" description="Helical" evidence="13">
    <location>
        <begin position="240"/>
        <end position="265"/>
    </location>
</feature>
<dbReference type="Proteomes" id="UP001299608">
    <property type="component" value="Unassembled WGS sequence"/>
</dbReference>
<sequence length="460" mass="49306">MNDTFMKEKPILPLLTSMAFPMVISMLVGSLYNIVDSFFVAQISEKAMTALSLVFPVQNFINAVSIGYGIGINALIAFSLGAGNKSKASLTATQGLLFSAIHGILIMAVCIPVMPAFLRLFTSDDTVIALGVRYSAIAFLFSPIIMVGLSFEKIFQSVGRMKIAMISMLCGCISNIILDPLLIFGIGFFPEMGISGAAIATGIGQVITLGIYLIMYVVHPIPVHFSRKYLAFNKSVDIQLYAIGIPAMLNLALPSLLISFLNAILSMYSQSYVVILGIYYKLQTFLYLPANGIVQGMRPLIGYNFGAGEHGRVKKIYNMTLCMSGIIMLLGTVACLTSAGQLIGLFTDNPETILAGQTALRIISAGFIVSAVSVTSSGALEGLGKGTRSLIISLFRYLFIIIPAAAFLCRAMGPVGVWNAFWITEFITAVIAVIVYRKSVDAAGSGLTGRQGKRKAVVPQ</sequence>
<gene>
    <name evidence="14" type="ORF">L0N08_02480</name>
</gene>
<comment type="subcellular location">
    <subcellularLocation>
        <location evidence="2">Cell membrane</location>
        <topology evidence="2">Multi-pass membrane protein</topology>
    </subcellularLocation>
</comment>
<keyword evidence="9 13" id="KW-1133">Transmembrane helix</keyword>
<comment type="function">
    <text evidence="1">Multidrug efflux pump.</text>
</comment>
<feature type="transmembrane region" description="Helical" evidence="13">
    <location>
        <begin position="394"/>
        <end position="413"/>
    </location>
</feature>
<evidence type="ECO:0000256" key="4">
    <source>
        <dbReference type="ARBA" id="ARBA00020268"/>
    </source>
</evidence>
<evidence type="ECO:0000256" key="7">
    <source>
        <dbReference type="ARBA" id="ARBA00022475"/>
    </source>
</evidence>